<organism evidence="6 7">
    <name type="scientific">Porphyridium purpureum</name>
    <name type="common">Red alga</name>
    <name type="synonym">Porphyridium cruentum</name>
    <dbReference type="NCBI Taxonomy" id="35688"/>
    <lineage>
        <taxon>Eukaryota</taxon>
        <taxon>Rhodophyta</taxon>
        <taxon>Bangiophyceae</taxon>
        <taxon>Porphyridiales</taxon>
        <taxon>Porphyridiaceae</taxon>
        <taxon>Porphyridium</taxon>
    </lineage>
</organism>
<feature type="compositionally biased region" description="Acidic residues" evidence="4">
    <location>
        <begin position="682"/>
        <end position="691"/>
    </location>
</feature>
<gene>
    <name evidence="6" type="ORF">FVE85_9113</name>
</gene>
<dbReference type="InterPro" id="IPR036322">
    <property type="entry name" value="WD40_repeat_dom_sf"/>
</dbReference>
<evidence type="ECO:0000256" key="3">
    <source>
        <dbReference type="ARBA" id="ARBA00038335"/>
    </source>
</evidence>
<keyword evidence="2" id="KW-0539">Nucleus</keyword>
<dbReference type="InterPro" id="IPR015943">
    <property type="entry name" value="WD40/YVTN_repeat-like_dom_sf"/>
</dbReference>
<sequence>MDVTGSIWSSEYVGARLSVAVPDGRVAVYETHVSEPTSLREDPVCDLRLDQRLGVVHTEHADRVTATAIIPSDRGLLLGFASGKIALVARSAEKDGSVDHGGTTAAGSASAYEWIVATCHAPPTGVTALATDAGGLTLYSTGNDLQIVKTTRTSGSNLSVQRRGSLQTSQSSVLATLPSRNPPTAVALSPCESMLAVASCSVHIFSTKDGTHLKHFIGHENAVHSLFFMSSNSQWLVSAAQNDRYVSMWHCANEKHELRENMHNSSKRSKHASSMPVSLSSQATTTALAPKRTYLAREPVQSLLMNPFCGSDEGSFAAVDVRGGVSVWRVHPLPSLAGAEKQSEGPHVNHAPHAPSSLILAGPDGVILYGLFASVSHLVLISGSAFVPISEVVNVNTAGPLVSLNDSKAKDGSSQTLKGAENGSTAEGRDERRRHAESRVPLVDHATIPLPASRSAGRGVIEADAHAREQRRSAKADHLEMDEEDRLDNEPTLQERLTKMGVRGPTPALTSDLENSGEAALGPDARESGIHDSVDSVASLLQQALDIKDAKLLEKALQASTSSRVVARTVANLEMAYVVPLLEAIVDRLRSRYRRTDLLAWLSALVTERAGVLASSVEAAHALAAFSQVSDERAQRYTEFEDLEGRLDFTLRASEHRIQEPFHLREPIVLYDETVMHVASDGEAEPESESEPDTHLYERSGDGINKVADQKSRKDIVDRMRASALKLVADENDSSDDDFD</sequence>
<comment type="subcellular location">
    <subcellularLocation>
        <location evidence="1">Nucleus</location>
    </subcellularLocation>
</comment>
<feature type="domain" description="Small-subunit processome Utp12" evidence="5">
    <location>
        <begin position="549"/>
        <end position="651"/>
    </location>
</feature>
<dbReference type="InterPro" id="IPR052414">
    <property type="entry name" value="U3_snoRNA-assoc_WDR"/>
</dbReference>
<evidence type="ECO:0000256" key="1">
    <source>
        <dbReference type="ARBA" id="ARBA00004123"/>
    </source>
</evidence>
<evidence type="ECO:0000313" key="6">
    <source>
        <dbReference type="EMBL" id="KAA8492841.1"/>
    </source>
</evidence>
<evidence type="ECO:0000256" key="4">
    <source>
        <dbReference type="SAM" id="MobiDB-lite"/>
    </source>
</evidence>
<protein>
    <submittedName>
        <fullName evidence="6">WD repeat-containing protein 43</fullName>
    </submittedName>
</protein>
<dbReference type="AlphaFoldDB" id="A0A5J4YMW5"/>
<dbReference type="InterPro" id="IPR007148">
    <property type="entry name" value="SSU_processome_Utp12"/>
</dbReference>
<dbReference type="SMART" id="SM00320">
    <property type="entry name" value="WD40"/>
    <property type="match status" value="3"/>
</dbReference>
<dbReference type="InterPro" id="IPR001680">
    <property type="entry name" value="WD40_rpt"/>
</dbReference>
<evidence type="ECO:0000313" key="7">
    <source>
        <dbReference type="Proteomes" id="UP000324585"/>
    </source>
</evidence>
<feature type="region of interest" description="Disordered" evidence="4">
    <location>
        <begin position="679"/>
        <end position="712"/>
    </location>
</feature>
<accession>A0A5J4YMW5</accession>
<dbReference type="GO" id="GO:0000462">
    <property type="term" value="P:maturation of SSU-rRNA from tricistronic rRNA transcript (SSU-rRNA, 5.8S rRNA, LSU-rRNA)"/>
    <property type="evidence" value="ECO:0007669"/>
    <property type="project" value="TreeGrafter"/>
</dbReference>
<dbReference type="EMBL" id="VRMN01000008">
    <property type="protein sequence ID" value="KAA8492841.1"/>
    <property type="molecule type" value="Genomic_DNA"/>
</dbReference>
<dbReference type="Proteomes" id="UP000324585">
    <property type="component" value="Unassembled WGS sequence"/>
</dbReference>
<comment type="caution">
    <text evidence="6">The sequence shown here is derived from an EMBL/GenBank/DDBJ whole genome shotgun (WGS) entry which is preliminary data.</text>
</comment>
<feature type="compositionally biased region" description="Basic and acidic residues" evidence="4">
    <location>
        <begin position="427"/>
        <end position="438"/>
    </location>
</feature>
<evidence type="ECO:0000256" key="2">
    <source>
        <dbReference type="ARBA" id="ARBA00023242"/>
    </source>
</evidence>
<feature type="compositionally biased region" description="Basic and acidic residues" evidence="4">
    <location>
        <begin position="461"/>
        <end position="479"/>
    </location>
</feature>
<feature type="region of interest" description="Disordered" evidence="4">
    <location>
        <begin position="402"/>
        <end position="528"/>
    </location>
</feature>
<reference evidence="7" key="1">
    <citation type="journal article" date="2019" name="Nat. Commun.">
        <title>Expansion of phycobilisome linker gene families in mesophilic red algae.</title>
        <authorList>
            <person name="Lee J."/>
            <person name="Kim D."/>
            <person name="Bhattacharya D."/>
            <person name="Yoon H.S."/>
        </authorList>
    </citation>
    <scope>NUCLEOTIDE SEQUENCE [LARGE SCALE GENOMIC DNA]</scope>
    <source>
        <strain evidence="7">CCMP 1328</strain>
    </source>
</reference>
<name>A0A5J4YMW5_PORPP</name>
<dbReference type="Gene3D" id="2.130.10.10">
    <property type="entry name" value="YVTN repeat-like/Quinoprotein amine dehydrogenase"/>
    <property type="match status" value="1"/>
</dbReference>
<keyword evidence="7" id="KW-1185">Reference proteome</keyword>
<dbReference type="OMA" id="NIVIWER"/>
<dbReference type="PANTHER" id="PTHR44267">
    <property type="entry name" value="WD REPEAT-CONTAINING PROTEIN 43"/>
    <property type="match status" value="1"/>
</dbReference>
<dbReference type="PANTHER" id="PTHR44267:SF1">
    <property type="entry name" value="WD REPEAT-CONTAINING PROTEIN 43"/>
    <property type="match status" value="1"/>
</dbReference>
<feature type="region of interest" description="Disordered" evidence="4">
    <location>
        <begin position="262"/>
        <end position="282"/>
    </location>
</feature>
<dbReference type="Pfam" id="PF04003">
    <property type="entry name" value="Utp12"/>
    <property type="match status" value="1"/>
</dbReference>
<comment type="similarity">
    <text evidence="3">Belongs to the UTP5 family.</text>
</comment>
<proteinExistence type="inferred from homology"/>
<feature type="compositionally biased region" description="Basic and acidic residues" evidence="4">
    <location>
        <begin position="692"/>
        <end position="701"/>
    </location>
</feature>
<feature type="compositionally biased region" description="Polar residues" evidence="4">
    <location>
        <begin position="412"/>
        <end position="425"/>
    </location>
</feature>
<evidence type="ECO:0000259" key="5">
    <source>
        <dbReference type="Pfam" id="PF04003"/>
    </source>
</evidence>
<dbReference type="OrthoDB" id="30195at2759"/>
<dbReference type="GO" id="GO:0005730">
    <property type="term" value="C:nucleolus"/>
    <property type="evidence" value="ECO:0007669"/>
    <property type="project" value="TreeGrafter"/>
</dbReference>
<dbReference type="SUPFAM" id="SSF50978">
    <property type="entry name" value="WD40 repeat-like"/>
    <property type="match status" value="1"/>
</dbReference>